<evidence type="ECO:0000256" key="1">
    <source>
        <dbReference type="ARBA" id="ARBA00023163"/>
    </source>
</evidence>
<accession>A0A1M5X4N2</accession>
<dbReference type="GO" id="GO:0006354">
    <property type="term" value="P:DNA-templated transcription elongation"/>
    <property type="evidence" value="ECO:0007669"/>
    <property type="project" value="InterPro"/>
</dbReference>
<sequence>MLCEQDRQAIDIDTPRHAATARAADCVTDAGWYVAYTKPRQEYVAQVNLNQQAFQTYLPLFKILKKPSAQLAAADSGAQGPGAGADEGEAALTAYEPMFPRYLFFRPSSRKQSIAAARSSRGVNSLVTFGTELAVVSPDVLQTIRKLEDQRNRAGLQAISPFQPGRRVRLRNTALNGIEGVVQAVRARRVILLMEFLGQQKTVKVKHGQVELV</sequence>
<reference evidence="3 4" key="1">
    <citation type="submission" date="2016-11" db="EMBL/GenBank/DDBJ databases">
        <authorList>
            <person name="Jaros S."/>
            <person name="Januszkiewicz K."/>
            <person name="Wedrychowicz H."/>
        </authorList>
    </citation>
    <scope>NUCLEOTIDE SEQUENCE [LARGE SCALE GENOMIC DNA]</scope>
    <source>
        <strain evidence="3 4">CGMCC 1.10190</strain>
    </source>
</reference>
<proteinExistence type="predicted"/>
<keyword evidence="1" id="KW-0804">Transcription</keyword>
<feature type="domain" description="NusG-like N-terminal" evidence="2">
    <location>
        <begin position="32"/>
        <end position="144"/>
    </location>
</feature>
<organism evidence="3 4">
    <name type="scientific">Pollutimonas bauzanensis</name>
    <dbReference type="NCBI Taxonomy" id="658167"/>
    <lineage>
        <taxon>Bacteria</taxon>
        <taxon>Pseudomonadati</taxon>
        <taxon>Pseudomonadota</taxon>
        <taxon>Betaproteobacteria</taxon>
        <taxon>Burkholderiales</taxon>
        <taxon>Alcaligenaceae</taxon>
        <taxon>Pollutimonas</taxon>
    </lineage>
</organism>
<dbReference type="InterPro" id="IPR036735">
    <property type="entry name" value="NGN_dom_sf"/>
</dbReference>
<dbReference type="Proteomes" id="UP000184226">
    <property type="component" value="Unassembled WGS sequence"/>
</dbReference>
<dbReference type="Pfam" id="PF02357">
    <property type="entry name" value="NusG"/>
    <property type="match status" value="1"/>
</dbReference>
<protein>
    <submittedName>
        <fullName evidence="3">Transcriptional antiterminator RfaH</fullName>
    </submittedName>
</protein>
<dbReference type="Gene3D" id="3.30.70.940">
    <property type="entry name" value="NusG, N-terminal domain"/>
    <property type="match status" value="2"/>
</dbReference>
<gene>
    <name evidence="3" type="ORF">SAMN04488135_106146</name>
</gene>
<name>A0A1M5X4N2_9BURK</name>
<dbReference type="AlphaFoldDB" id="A0A1M5X4N2"/>
<evidence type="ECO:0000313" key="4">
    <source>
        <dbReference type="Proteomes" id="UP000184226"/>
    </source>
</evidence>
<evidence type="ECO:0000313" key="3">
    <source>
        <dbReference type="EMBL" id="SHH94779.1"/>
    </source>
</evidence>
<dbReference type="SUPFAM" id="SSF82679">
    <property type="entry name" value="N-utilization substance G protein NusG, N-terminal domain"/>
    <property type="match status" value="1"/>
</dbReference>
<dbReference type="EMBL" id="FQXE01000006">
    <property type="protein sequence ID" value="SHH94779.1"/>
    <property type="molecule type" value="Genomic_DNA"/>
</dbReference>
<dbReference type="InterPro" id="IPR006645">
    <property type="entry name" value="NGN-like_dom"/>
</dbReference>
<dbReference type="STRING" id="658167.SAMN04488135_106146"/>
<evidence type="ECO:0000259" key="2">
    <source>
        <dbReference type="Pfam" id="PF02357"/>
    </source>
</evidence>
<keyword evidence="4" id="KW-1185">Reference proteome</keyword>